<keyword evidence="4 7" id="KW-0812">Transmembrane</keyword>
<comment type="caution">
    <text evidence="11">The sequence shown here is derived from an EMBL/GenBank/DDBJ whole genome shotgun (WGS) entry which is preliminary data.</text>
</comment>
<protein>
    <submittedName>
        <fullName evidence="11">Mechanosensitive ion channel family protein</fullName>
    </submittedName>
</protein>
<keyword evidence="5 7" id="KW-1133">Transmembrane helix</keyword>
<dbReference type="SUPFAM" id="SSF82861">
    <property type="entry name" value="Mechanosensitive channel protein MscS (YggB), transmembrane region"/>
    <property type="match status" value="1"/>
</dbReference>
<dbReference type="EMBL" id="JAIXNE010000003">
    <property type="protein sequence ID" value="MCA6075696.1"/>
    <property type="molecule type" value="Genomic_DNA"/>
</dbReference>
<dbReference type="InterPro" id="IPR023408">
    <property type="entry name" value="MscS_beta-dom_sf"/>
</dbReference>
<dbReference type="Gene3D" id="2.30.30.60">
    <property type="match status" value="1"/>
</dbReference>
<evidence type="ECO:0000256" key="1">
    <source>
        <dbReference type="ARBA" id="ARBA00004651"/>
    </source>
</evidence>
<dbReference type="SUPFAM" id="SSF82689">
    <property type="entry name" value="Mechanosensitive channel protein MscS (YggB), C-terminal domain"/>
    <property type="match status" value="1"/>
</dbReference>
<dbReference type="Proteomes" id="UP001139409">
    <property type="component" value="Unassembled WGS sequence"/>
</dbReference>
<evidence type="ECO:0000256" key="5">
    <source>
        <dbReference type="ARBA" id="ARBA00022989"/>
    </source>
</evidence>
<dbReference type="EMBL" id="JAIXNE010000004">
    <property type="protein sequence ID" value="MCA6076824.1"/>
    <property type="molecule type" value="Genomic_DNA"/>
</dbReference>
<evidence type="ECO:0000259" key="8">
    <source>
        <dbReference type="Pfam" id="PF00924"/>
    </source>
</evidence>
<feature type="transmembrane region" description="Helical" evidence="7">
    <location>
        <begin position="84"/>
        <end position="114"/>
    </location>
</feature>
<reference evidence="11" key="1">
    <citation type="submission" date="2021-09" db="EMBL/GenBank/DDBJ databases">
        <title>Fulvivirga sp. isolated from coastal sediment.</title>
        <authorList>
            <person name="Yu H."/>
        </authorList>
    </citation>
    <scope>NUCLEOTIDE SEQUENCE</scope>
    <source>
        <strain evidence="11">1062</strain>
    </source>
</reference>
<gene>
    <name evidence="9" type="ORF">LDX50_06545</name>
    <name evidence="10" type="ORF">LDX50_12515</name>
    <name evidence="11" type="ORF">LDX50_18235</name>
</gene>
<proteinExistence type="inferred from homology"/>
<dbReference type="Gene3D" id="3.30.70.100">
    <property type="match status" value="1"/>
</dbReference>
<dbReference type="AlphaFoldDB" id="A0A9X1HR80"/>
<evidence type="ECO:0000256" key="4">
    <source>
        <dbReference type="ARBA" id="ARBA00022692"/>
    </source>
</evidence>
<organism evidence="11 12">
    <name type="scientific">Fulvivirga sedimenti</name>
    <dbReference type="NCBI Taxonomy" id="2879465"/>
    <lineage>
        <taxon>Bacteria</taxon>
        <taxon>Pseudomonadati</taxon>
        <taxon>Bacteroidota</taxon>
        <taxon>Cytophagia</taxon>
        <taxon>Cytophagales</taxon>
        <taxon>Fulvivirgaceae</taxon>
        <taxon>Fulvivirga</taxon>
    </lineage>
</organism>
<comment type="subcellular location">
    <subcellularLocation>
        <location evidence="1">Cell membrane</location>
        <topology evidence="1">Multi-pass membrane protein</topology>
    </subcellularLocation>
</comment>
<evidence type="ECO:0000313" key="11">
    <source>
        <dbReference type="EMBL" id="MCA6076824.1"/>
    </source>
</evidence>
<evidence type="ECO:0000256" key="7">
    <source>
        <dbReference type="SAM" id="Phobius"/>
    </source>
</evidence>
<keyword evidence="6 7" id="KW-0472">Membrane</keyword>
<dbReference type="GO" id="GO:0008381">
    <property type="term" value="F:mechanosensitive monoatomic ion channel activity"/>
    <property type="evidence" value="ECO:0007669"/>
    <property type="project" value="InterPro"/>
</dbReference>
<evidence type="ECO:0000256" key="6">
    <source>
        <dbReference type="ARBA" id="ARBA00023136"/>
    </source>
</evidence>
<dbReference type="PANTHER" id="PTHR30221:SF1">
    <property type="entry name" value="SMALL-CONDUCTANCE MECHANOSENSITIVE CHANNEL"/>
    <property type="match status" value="1"/>
</dbReference>
<name>A0A9X1HR80_9BACT</name>
<dbReference type="SUPFAM" id="SSF50182">
    <property type="entry name" value="Sm-like ribonucleoproteins"/>
    <property type="match status" value="1"/>
</dbReference>
<accession>A0A9X1HR80</accession>
<dbReference type="Gene3D" id="1.10.287.1260">
    <property type="match status" value="1"/>
</dbReference>
<keyword evidence="3" id="KW-1003">Cell membrane</keyword>
<dbReference type="InterPro" id="IPR010920">
    <property type="entry name" value="LSM_dom_sf"/>
</dbReference>
<evidence type="ECO:0000256" key="2">
    <source>
        <dbReference type="ARBA" id="ARBA00008017"/>
    </source>
</evidence>
<dbReference type="Pfam" id="PF00924">
    <property type="entry name" value="MS_channel_2nd"/>
    <property type="match status" value="1"/>
</dbReference>
<dbReference type="PANTHER" id="PTHR30221">
    <property type="entry name" value="SMALL-CONDUCTANCE MECHANOSENSITIVE CHANNEL"/>
    <property type="match status" value="1"/>
</dbReference>
<dbReference type="GO" id="GO:0005886">
    <property type="term" value="C:plasma membrane"/>
    <property type="evidence" value="ECO:0007669"/>
    <property type="project" value="UniProtKB-SubCell"/>
</dbReference>
<comment type="similarity">
    <text evidence="2">Belongs to the MscS (TC 1.A.23) family.</text>
</comment>
<dbReference type="InterPro" id="IPR006685">
    <property type="entry name" value="MscS_channel_2nd"/>
</dbReference>
<dbReference type="RefSeq" id="WP_225697634.1">
    <property type="nucleotide sequence ID" value="NZ_JAIXNE010000002.1"/>
</dbReference>
<dbReference type="InterPro" id="IPR011014">
    <property type="entry name" value="MscS_channel_TM-2"/>
</dbReference>
<keyword evidence="12" id="KW-1185">Reference proteome</keyword>
<feature type="transmembrane region" description="Helical" evidence="7">
    <location>
        <begin position="60"/>
        <end position="78"/>
    </location>
</feature>
<dbReference type="EMBL" id="JAIXNE010000002">
    <property type="protein sequence ID" value="MCA6074519.1"/>
    <property type="molecule type" value="Genomic_DNA"/>
</dbReference>
<evidence type="ECO:0000313" key="9">
    <source>
        <dbReference type="EMBL" id="MCA6074519.1"/>
    </source>
</evidence>
<evidence type="ECO:0000256" key="3">
    <source>
        <dbReference type="ARBA" id="ARBA00022475"/>
    </source>
</evidence>
<feature type="transmembrane region" description="Helical" evidence="7">
    <location>
        <begin position="23"/>
        <end position="40"/>
    </location>
</feature>
<sequence>MTAPVINWIEEHWNIPGSLQEKIFYSLLAIFILSLFRFLANKLIYRTFTDVKVRYMWKSWVKNTIYFLLLIIIMTIWLEGIESLATFLGLVSAGLAIALQSPIVNLAGWLFIIIRKPFEVGDRVQVGNHAGDVIDIRFFQFTINEIGNWVGADQSTGRIIHIPNGQVFNISQANYNQGFSHIWNEITVLVTFESNWKKARKILEEIINRHADQLSETAEQRLLEASKKFMIFYSNLTPFVYIKAEDSGVLLTIRYLTLPKTRRITEHRIWENILEEFAKEEDIDFAYPTQRIYYNPSEGKGGTIKNPLKH</sequence>
<dbReference type="InterPro" id="IPR011066">
    <property type="entry name" value="MscS_channel_C_sf"/>
</dbReference>
<evidence type="ECO:0000313" key="12">
    <source>
        <dbReference type="Proteomes" id="UP001139409"/>
    </source>
</evidence>
<evidence type="ECO:0000313" key="10">
    <source>
        <dbReference type="EMBL" id="MCA6075696.1"/>
    </source>
</evidence>
<feature type="domain" description="Mechanosensitive ion channel MscS" evidence="8">
    <location>
        <begin position="103"/>
        <end position="176"/>
    </location>
</feature>
<dbReference type="InterPro" id="IPR045275">
    <property type="entry name" value="MscS_archaea/bacteria_type"/>
</dbReference>